<organism evidence="8 9">
    <name type="scientific">Nocardia huaxiensis</name>
    <dbReference type="NCBI Taxonomy" id="2755382"/>
    <lineage>
        <taxon>Bacteria</taxon>
        <taxon>Bacillati</taxon>
        <taxon>Actinomycetota</taxon>
        <taxon>Actinomycetes</taxon>
        <taxon>Mycobacteriales</taxon>
        <taxon>Nocardiaceae</taxon>
        <taxon>Nocardia</taxon>
    </lineage>
</organism>
<feature type="domain" description="Pyridine nucleotide-disulphide oxidoreductase dimerisation" evidence="6">
    <location>
        <begin position="342"/>
        <end position="451"/>
    </location>
</feature>
<dbReference type="InterPro" id="IPR023753">
    <property type="entry name" value="FAD/NAD-binding_dom"/>
</dbReference>
<sequence length="458" mass="47925">MAAESVDVVVVGMGPGGEDAATRLAQAGLSVIGVDGRLLGGECPYYACVPTKAMVRAAGVVAEARRVHELAGSATVTPDWTIVAARIRDEITDNWNDSAAVERFEKAGGQFVRGWGTITAPGEVTVRTDSGERVFHPARAIVLNPGTAPAVPPLPGLEGTPFWTNRDAVAVTEVPASLIVLGGGPVGVEFAQIYARFGAQVTVLGGRRLLPNDEPEAAELLTKVFTSEGISVRTGAHATTVDHDGATFTVHLDNGEQVRATRLLVATGRRTDLAALGIGVLGLDESAKSIPVDDRLRAADKVWALGDITGRGAFTHTSMYQARIAVADILNQHTTGAEYHAMPHVTFTDPEVGAVGLTEAQAREQGLTIRTGLAQLPDSTRGWLHKAGNQGLIKLVEDTDRGVLVGATSVGPDGGEVLSALVVAVHAEVPTSTLRDMIYAYPTFHRAIESALDALGPV</sequence>
<keyword evidence="4" id="KW-0547">Nucleotide-binding</keyword>
<feature type="binding site" evidence="4">
    <location>
        <position position="52"/>
    </location>
    <ligand>
        <name>FAD</name>
        <dbReference type="ChEBI" id="CHEBI:57692"/>
    </ligand>
</feature>
<evidence type="ECO:0000256" key="2">
    <source>
        <dbReference type="ARBA" id="ARBA00022630"/>
    </source>
</evidence>
<gene>
    <name evidence="8" type="ORF">H0264_23955</name>
</gene>
<dbReference type="PANTHER" id="PTHR43014:SF2">
    <property type="entry name" value="MERCURIC REDUCTASE"/>
    <property type="match status" value="1"/>
</dbReference>
<dbReference type="AlphaFoldDB" id="A0A7D6VBP0"/>
<evidence type="ECO:0000256" key="3">
    <source>
        <dbReference type="ARBA" id="ARBA00022827"/>
    </source>
</evidence>
<feature type="binding site" evidence="4">
    <location>
        <position position="268"/>
    </location>
    <ligand>
        <name>NAD(+)</name>
        <dbReference type="ChEBI" id="CHEBI:57540"/>
    </ligand>
</feature>
<keyword evidence="4" id="KW-0520">NAD</keyword>
<proteinExistence type="inferred from homology"/>
<evidence type="ECO:0000256" key="4">
    <source>
        <dbReference type="PIRSR" id="PIRSR000350-3"/>
    </source>
</evidence>
<evidence type="ECO:0000313" key="8">
    <source>
        <dbReference type="EMBL" id="QLY28415.1"/>
    </source>
</evidence>
<keyword evidence="2" id="KW-0285">Flavoprotein</keyword>
<dbReference type="GO" id="GO:0050660">
    <property type="term" value="F:flavin adenine dinucleotide binding"/>
    <property type="evidence" value="ECO:0007669"/>
    <property type="project" value="TreeGrafter"/>
</dbReference>
<comment type="similarity">
    <text evidence="1">Belongs to the class-I pyridine nucleotide-disulfide oxidoreductase family.</text>
</comment>
<dbReference type="SUPFAM" id="SSF55424">
    <property type="entry name" value="FAD/NAD-linked reductases, dimerisation (C-terminal) domain"/>
    <property type="match status" value="1"/>
</dbReference>
<dbReference type="InterPro" id="IPR036188">
    <property type="entry name" value="FAD/NAD-bd_sf"/>
</dbReference>
<dbReference type="PRINTS" id="PR00411">
    <property type="entry name" value="PNDRDTASEI"/>
</dbReference>
<dbReference type="Pfam" id="PF02852">
    <property type="entry name" value="Pyr_redox_dim"/>
    <property type="match status" value="1"/>
</dbReference>
<reference evidence="8 9" key="1">
    <citation type="submission" date="2020-07" db="EMBL/GenBank/DDBJ databases">
        <authorList>
            <person name="Zhuang K."/>
            <person name="Ran Y."/>
        </authorList>
    </citation>
    <scope>NUCLEOTIDE SEQUENCE [LARGE SCALE GENOMIC DNA]</scope>
    <source>
        <strain evidence="8 9">WCH-YHL-001</strain>
    </source>
</reference>
<feature type="binding site" evidence="4">
    <location>
        <position position="116"/>
    </location>
    <ligand>
        <name>FAD</name>
        <dbReference type="ChEBI" id="CHEBI:57692"/>
    </ligand>
</feature>
<evidence type="ECO:0000256" key="5">
    <source>
        <dbReference type="PIRSR" id="PIRSR000350-4"/>
    </source>
</evidence>
<dbReference type="Proteomes" id="UP000515512">
    <property type="component" value="Chromosome"/>
</dbReference>
<dbReference type="InterPro" id="IPR004099">
    <property type="entry name" value="Pyr_nucl-diS_OxRdtase_dimer"/>
</dbReference>
<keyword evidence="9" id="KW-1185">Reference proteome</keyword>
<comment type="cofactor">
    <cofactor evidence="4">
        <name>FAD</name>
        <dbReference type="ChEBI" id="CHEBI:57692"/>
    </cofactor>
    <text evidence="4">Binds 1 FAD per subunit.</text>
</comment>
<feature type="disulfide bond" description="Redox-active" evidence="5">
    <location>
        <begin position="43"/>
        <end position="48"/>
    </location>
</feature>
<name>A0A7D6VBP0_9NOCA</name>
<evidence type="ECO:0000259" key="6">
    <source>
        <dbReference type="Pfam" id="PF02852"/>
    </source>
</evidence>
<dbReference type="Gene3D" id="3.30.390.30">
    <property type="match status" value="1"/>
</dbReference>
<dbReference type="InterPro" id="IPR016156">
    <property type="entry name" value="FAD/NAD-linked_Rdtase_dimer_sf"/>
</dbReference>
<feature type="binding site" evidence="4">
    <location>
        <position position="307"/>
    </location>
    <ligand>
        <name>FAD</name>
        <dbReference type="ChEBI" id="CHEBI:57692"/>
    </ligand>
</feature>
<dbReference type="GO" id="GO:0003955">
    <property type="term" value="F:NAD(P)H dehydrogenase (quinone) activity"/>
    <property type="evidence" value="ECO:0007669"/>
    <property type="project" value="TreeGrafter"/>
</dbReference>
<feature type="binding site" evidence="4">
    <location>
        <begin position="182"/>
        <end position="189"/>
    </location>
    <ligand>
        <name>NAD(+)</name>
        <dbReference type="ChEBI" id="CHEBI:57540"/>
    </ligand>
</feature>
<protein>
    <submittedName>
        <fullName evidence="8">NAD(P)/FAD-dependent oxidoreductase</fullName>
    </submittedName>
</protein>
<evidence type="ECO:0000259" key="7">
    <source>
        <dbReference type="Pfam" id="PF07992"/>
    </source>
</evidence>
<keyword evidence="3 4" id="KW-0274">FAD</keyword>
<dbReference type="RefSeq" id="WP_181579622.1">
    <property type="nucleotide sequence ID" value="NZ_CP059399.1"/>
</dbReference>
<dbReference type="KEGG" id="nhu:H0264_23955"/>
<dbReference type="PANTHER" id="PTHR43014">
    <property type="entry name" value="MERCURIC REDUCTASE"/>
    <property type="match status" value="1"/>
</dbReference>
<feature type="domain" description="FAD/NAD(P)-binding" evidence="7">
    <location>
        <begin position="7"/>
        <end position="322"/>
    </location>
</feature>
<dbReference type="EMBL" id="CP059399">
    <property type="protein sequence ID" value="QLY28415.1"/>
    <property type="molecule type" value="Genomic_DNA"/>
</dbReference>
<dbReference type="Pfam" id="PF07992">
    <property type="entry name" value="Pyr_redox_2"/>
    <property type="match status" value="1"/>
</dbReference>
<accession>A0A7D6VBP0</accession>
<evidence type="ECO:0000313" key="9">
    <source>
        <dbReference type="Proteomes" id="UP000515512"/>
    </source>
</evidence>
<dbReference type="InterPro" id="IPR001100">
    <property type="entry name" value="Pyr_nuc-diS_OxRdtase"/>
</dbReference>
<dbReference type="PRINTS" id="PR00368">
    <property type="entry name" value="FADPNR"/>
</dbReference>
<dbReference type="SUPFAM" id="SSF51905">
    <property type="entry name" value="FAD/NAD(P)-binding domain"/>
    <property type="match status" value="1"/>
</dbReference>
<evidence type="ECO:0000256" key="1">
    <source>
        <dbReference type="ARBA" id="ARBA00007532"/>
    </source>
</evidence>
<dbReference type="PIRSF" id="PIRSF000350">
    <property type="entry name" value="Mercury_reductase_MerA"/>
    <property type="match status" value="1"/>
</dbReference>
<dbReference type="Gene3D" id="3.50.50.60">
    <property type="entry name" value="FAD/NAD(P)-binding domain"/>
    <property type="match status" value="2"/>
</dbReference>